<sequence length="148" mass="16577">MGLEPEQGAGLNPDDISNIISGNIPDRYQFNPSVPLKPEAYGFCKNPELKDKIHCVAYVIDASKISIMHQNMKTKLNAICKKINFSIPQLVLLTKIDEACPLVKEDITKVYKSTYIKELGVSLSCVVPVKNYSEELELDMNIDILLLH</sequence>
<reference evidence="1" key="2">
    <citation type="submission" date="2025-09" db="UniProtKB">
        <authorList>
            <consortium name="Ensembl"/>
        </authorList>
    </citation>
    <scope>IDENTIFICATION</scope>
</reference>
<dbReference type="GO" id="GO:0006955">
    <property type="term" value="P:immune response"/>
    <property type="evidence" value="ECO:0007669"/>
    <property type="project" value="TreeGrafter"/>
</dbReference>
<reference evidence="1" key="1">
    <citation type="submission" date="2025-08" db="UniProtKB">
        <authorList>
            <consortium name="Ensembl"/>
        </authorList>
    </citation>
    <scope>IDENTIFICATION</scope>
</reference>
<dbReference type="SUPFAM" id="SSF52540">
    <property type="entry name" value="P-loop containing nucleoside triphosphate hydrolases"/>
    <property type="match status" value="1"/>
</dbReference>
<accession>A0A3B3BDX7</accession>
<dbReference type="PANTHER" id="PTHR14241">
    <property type="entry name" value="INTERFERON-INDUCED PROTEIN 44"/>
    <property type="match status" value="1"/>
</dbReference>
<name>A0A3B3BDX7_ORYME</name>
<keyword evidence="2" id="KW-1185">Reference proteome</keyword>
<dbReference type="PaxDb" id="30732-ENSOMEP00000003233"/>
<dbReference type="PANTHER" id="PTHR14241:SF19">
    <property type="entry name" value="INTERFERON-INDUCED PROTEIN 44-LIKE ISOFORM X1-RELATED"/>
    <property type="match status" value="1"/>
</dbReference>
<dbReference type="Ensembl" id="ENSOMET00000011166.1">
    <property type="protein sequence ID" value="ENSOMEP00000003233.1"/>
    <property type="gene ID" value="ENSOMEG00000004156.1"/>
</dbReference>
<dbReference type="Proteomes" id="UP000261560">
    <property type="component" value="Unplaced"/>
</dbReference>
<evidence type="ECO:0008006" key="3">
    <source>
        <dbReference type="Google" id="ProtNLM"/>
    </source>
</evidence>
<evidence type="ECO:0000313" key="2">
    <source>
        <dbReference type="Proteomes" id="UP000261560"/>
    </source>
</evidence>
<proteinExistence type="predicted"/>
<dbReference type="STRING" id="30732.ENSOMEP00000003233"/>
<evidence type="ECO:0000313" key="1">
    <source>
        <dbReference type="Ensembl" id="ENSOMEP00000003233.1"/>
    </source>
</evidence>
<dbReference type="InterPro" id="IPR027417">
    <property type="entry name" value="P-loop_NTPase"/>
</dbReference>
<dbReference type="OMA" id="ICESTRQ"/>
<organism evidence="1 2">
    <name type="scientific">Oryzias melastigma</name>
    <name type="common">Marine medaka</name>
    <dbReference type="NCBI Taxonomy" id="30732"/>
    <lineage>
        <taxon>Eukaryota</taxon>
        <taxon>Metazoa</taxon>
        <taxon>Chordata</taxon>
        <taxon>Craniata</taxon>
        <taxon>Vertebrata</taxon>
        <taxon>Euteleostomi</taxon>
        <taxon>Actinopterygii</taxon>
        <taxon>Neopterygii</taxon>
        <taxon>Teleostei</taxon>
        <taxon>Neoteleostei</taxon>
        <taxon>Acanthomorphata</taxon>
        <taxon>Ovalentaria</taxon>
        <taxon>Atherinomorphae</taxon>
        <taxon>Beloniformes</taxon>
        <taxon>Adrianichthyidae</taxon>
        <taxon>Oryziinae</taxon>
        <taxon>Oryzias</taxon>
    </lineage>
</organism>
<dbReference type="GeneTree" id="ENSGT00940000160560"/>
<dbReference type="AlphaFoldDB" id="A0A3B3BDX7"/>
<protein>
    <recommendedName>
        <fullName evidence="3">G domain-containing protein</fullName>
    </recommendedName>
</protein>